<feature type="region of interest" description="Disordered" evidence="1">
    <location>
        <begin position="124"/>
        <end position="184"/>
    </location>
</feature>
<keyword evidence="2" id="KW-0472">Membrane</keyword>
<sequence>MRQNHANRIIIPERVIDFGMTSKFETDPYNVPLHGLLSDAEYTEVTTELNLRLMECRPKKVDKLLFYSGTALLPLIPWAIRRKKQAKKRKEILATFIDEFHRKFAERQLFMHYARRPDSQLTIERKAPPPAAGDVANLPPPPPVQAQAPHKGAGAKAALLPPSAFDFGDVKEPQGGGGDFANFQ</sequence>
<reference evidence="3 4" key="1">
    <citation type="journal article" date="2023" name="Commun. Biol.">
        <title>Genome analysis of Parmales, the sister group of diatoms, reveals the evolutionary specialization of diatoms from phago-mixotrophs to photoautotrophs.</title>
        <authorList>
            <person name="Ban H."/>
            <person name="Sato S."/>
            <person name="Yoshikawa S."/>
            <person name="Yamada K."/>
            <person name="Nakamura Y."/>
            <person name="Ichinomiya M."/>
            <person name="Sato N."/>
            <person name="Blanc-Mathieu R."/>
            <person name="Endo H."/>
            <person name="Kuwata A."/>
            <person name="Ogata H."/>
        </authorList>
    </citation>
    <scope>NUCLEOTIDE SEQUENCE [LARGE SCALE GENOMIC DNA]</scope>
</reference>
<feature type="transmembrane region" description="Helical" evidence="2">
    <location>
        <begin position="64"/>
        <end position="80"/>
    </location>
</feature>
<evidence type="ECO:0000313" key="4">
    <source>
        <dbReference type="Proteomes" id="UP001165060"/>
    </source>
</evidence>
<evidence type="ECO:0000313" key="3">
    <source>
        <dbReference type="EMBL" id="GMI42892.1"/>
    </source>
</evidence>
<feature type="compositionally biased region" description="Gly residues" evidence="1">
    <location>
        <begin position="174"/>
        <end position="184"/>
    </location>
</feature>
<keyword evidence="2" id="KW-1133">Transmembrane helix</keyword>
<accession>A0ABQ6N8Q6</accession>
<organism evidence="3 4">
    <name type="scientific">Tetraparma gracilis</name>
    <dbReference type="NCBI Taxonomy" id="2962635"/>
    <lineage>
        <taxon>Eukaryota</taxon>
        <taxon>Sar</taxon>
        <taxon>Stramenopiles</taxon>
        <taxon>Ochrophyta</taxon>
        <taxon>Bolidophyceae</taxon>
        <taxon>Parmales</taxon>
        <taxon>Triparmaceae</taxon>
        <taxon>Tetraparma</taxon>
    </lineage>
</organism>
<name>A0ABQ6N8Q6_9STRA</name>
<evidence type="ECO:0000256" key="1">
    <source>
        <dbReference type="SAM" id="MobiDB-lite"/>
    </source>
</evidence>
<protein>
    <submittedName>
        <fullName evidence="3">Uncharacterized protein</fullName>
    </submittedName>
</protein>
<dbReference type="Proteomes" id="UP001165060">
    <property type="component" value="Unassembled WGS sequence"/>
</dbReference>
<gene>
    <name evidence="3" type="ORF">TeGR_g1056</name>
</gene>
<comment type="caution">
    <text evidence="3">The sequence shown here is derived from an EMBL/GenBank/DDBJ whole genome shotgun (WGS) entry which is preliminary data.</text>
</comment>
<proteinExistence type="predicted"/>
<keyword evidence="4" id="KW-1185">Reference proteome</keyword>
<dbReference type="EMBL" id="BRYB01002316">
    <property type="protein sequence ID" value="GMI42892.1"/>
    <property type="molecule type" value="Genomic_DNA"/>
</dbReference>
<keyword evidence="2" id="KW-0812">Transmembrane</keyword>
<evidence type="ECO:0000256" key="2">
    <source>
        <dbReference type="SAM" id="Phobius"/>
    </source>
</evidence>